<feature type="region of interest" description="Disordered" evidence="7">
    <location>
        <begin position="1"/>
        <end position="25"/>
    </location>
</feature>
<dbReference type="PIRSF" id="PIRSF001434">
    <property type="entry name" value="CGS"/>
    <property type="match status" value="1"/>
</dbReference>
<evidence type="ECO:0000256" key="1">
    <source>
        <dbReference type="ARBA" id="ARBA00001933"/>
    </source>
</evidence>
<dbReference type="AlphaFoldDB" id="B1ZXH0"/>
<comment type="similarity">
    <text evidence="2 6">Belongs to the trans-sulfuration enzymes family.</text>
</comment>
<dbReference type="PANTHER" id="PTHR43797">
    <property type="entry name" value="HOMOCYSTEINE/CYSTEINE SYNTHASE"/>
    <property type="match status" value="1"/>
</dbReference>
<dbReference type="PANTHER" id="PTHR43797:SF2">
    <property type="entry name" value="HOMOCYSTEINE_CYSTEINE SYNTHASE"/>
    <property type="match status" value="1"/>
</dbReference>
<reference evidence="8 9" key="1">
    <citation type="journal article" date="2011" name="J. Bacteriol.">
        <title>Genome sequence of the verrucomicrobium Opitutus terrae PB90-1, an abundant inhabitant of rice paddy soil ecosystems.</title>
        <authorList>
            <person name="van Passel M.W."/>
            <person name="Kant R."/>
            <person name="Palva A."/>
            <person name="Copeland A."/>
            <person name="Lucas S."/>
            <person name="Lapidus A."/>
            <person name="Glavina del Rio T."/>
            <person name="Pitluck S."/>
            <person name="Goltsman E."/>
            <person name="Clum A."/>
            <person name="Sun H."/>
            <person name="Schmutz J."/>
            <person name="Larimer F.W."/>
            <person name="Land M.L."/>
            <person name="Hauser L."/>
            <person name="Kyrpides N."/>
            <person name="Mikhailova N."/>
            <person name="Richardson P.P."/>
            <person name="Janssen P.H."/>
            <person name="de Vos W.M."/>
            <person name="Smidt H."/>
        </authorList>
    </citation>
    <scope>NUCLEOTIDE SEQUENCE [LARGE SCALE GENOMIC DNA]</scope>
    <source>
        <strain evidence="9">DSM 11246 / JCM 15787 / PB90-1</strain>
    </source>
</reference>
<dbReference type="GO" id="GO:0019346">
    <property type="term" value="P:transsulfuration"/>
    <property type="evidence" value="ECO:0007669"/>
    <property type="project" value="InterPro"/>
</dbReference>
<dbReference type="GO" id="GO:0071269">
    <property type="term" value="P:L-homocysteine biosynthetic process"/>
    <property type="evidence" value="ECO:0007669"/>
    <property type="project" value="TreeGrafter"/>
</dbReference>
<dbReference type="eggNOG" id="COG2873">
    <property type="taxonomic scope" value="Bacteria"/>
</dbReference>
<evidence type="ECO:0000313" key="9">
    <source>
        <dbReference type="Proteomes" id="UP000007013"/>
    </source>
</evidence>
<keyword evidence="3 8" id="KW-0808">Transferase</keyword>
<dbReference type="InterPro" id="IPR015424">
    <property type="entry name" value="PyrdxlP-dep_Trfase"/>
</dbReference>
<evidence type="ECO:0000256" key="6">
    <source>
        <dbReference type="RuleBase" id="RU362118"/>
    </source>
</evidence>
<gene>
    <name evidence="8" type="ordered locus">Oter_3688</name>
</gene>
<dbReference type="GO" id="GO:0003961">
    <property type="term" value="F:O-acetylhomoserine aminocarboxypropyltransferase activity"/>
    <property type="evidence" value="ECO:0007669"/>
    <property type="project" value="UniProtKB-EC"/>
</dbReference>
<dbReference type="RefSeq" id="WP_012376494.1">
    <property type="nucleotide sequence ID" value="NC_010571.1"/>
</dbReference>
<dbReference type="Proteomes" id="UP000007013">
    <property type="component" value="Chromosome"/>
</dbReference>
<dbReference type="OrthoDB" id="9780685at2"/>
<evidence type="ECO:0000256" key="3">
    <source>
        <dbReference type="ARBA" id="ARBA00022679"/>
    </source>
</evidence>
<evidence type="ECO:0000256" key="4">
    <source>
        <dbReference type="ARBA" id="ARBA00022898"/>
    </source>
</evidence>
<dbReference type="GO" id="GO:0030170">
    <property type="term" value="F:pyridoxal phosphate binding"/>
    <property type="evidence" value="ECO:0007669"/>
    <property type="project" value="InterPro"/>
</dbReference>
<keyword evidence="4 5" id="KW-0663">Pyridoxal phosphate</keyword>
<dbReference type="GO" id="GO:0005737">
    <property type="term" value="C:cytoplasm"/>
    <property type="evidence" value="ECO:0007669"/>
    <property type="project" value="TreeGrafter"/>
</dbReference>
<dbReference type="EC" id="2.5.1.49" evidence="8"/>
<organism evidence="8 9">
    <name type="scientific">Opitutus terrae (strain DSM 11246 / JCM 15787 / PB90-1)</name>
    <dbReference type="NCBI Taxonomy" id="452637"/>
    <lineage>
        <taxon>Bacteria</taxon>
        <taxon>Pseudomonadati</taxon>
        <taxon>Verrucomicrobiota</taxon>
        <taxon>Opitutia</taxon>
        <taxon>Opitutales</taxon>
        <taxon>Opitutaceae</taxon>
        <taxon>Opitutus</taxon>
    </lineage>
</organism>
<dbReference type="EMBL" id="CP001032">
    <property type="protein sequence ID" value="ACB76965.1"/>
    <property type="molecule type" value="Genomic_DNA"/>
</dbReference>
<dbReference type="InterPro" id="IPR015422">
    <property type="entry name" value="PyrdxlP-dep_Trfase_small"/>
</dbReference>
<comment type="cofactor">
    <cofactor evidence="1 6">
        <name>pyridoxal 5'-phosphate</name>
        <dbReference type="ChEBI" id="CHEBI:597326"/>
    </cofactor>
</comment>
<dbReference type="KEGG" id="ote:Oter_3688"/>
<dbReference type="GO" id="GO:0006535">
    <property type="term" value="P:cysteine biosynthetic process from serine"/>
    <property type="evidence" value="ECO:0007669"/>
    <property type="project" value="TreeGrafter"/>
</dbReference>
<feature type="modified residue" description="N6-(pyridoxal phosphate)lysine" evidence="5">
    <location>
        <position position="208"/>
    </location>
</feature>
<dbReference type="STRING" id="452637.Oter_3688"/>
<dbReference type="InterPro" id="IPR000277">
    <property type="entry name" value="Cys/Met-Metab_PyrdxlP-dep_enz"/>
</dbReference>
<accession>B1ZXH0</accession>
<dbReference type="FunFam" id="3.40.640.10:FF:000035">
    <property type="entry name" value="O-succinylhomoserine sulfhydrylase"/>
    <property type="match status" value="1"/>
</dbReference>
<dbReference type="GO" id="GO:0004124">
    <property type="term" value="F:cysteine synthase activity"/>
    <property type="evidence" value="ECO:0007669"/>
    <property type="project" value="TreeGrafter"/>
</dbReference>
<protein>
    <submittedName>
        <fullName evidence="8">O-acetylhomoserine/O-acetylserine sulfhydrylase</fullName>
        <ecNumber evidence="8">2.5.1.49</ecNumber>
    </submittedName>
</protein>
<evidence type="ECO:0000256" key="2">
    <source>
        <dbReference type="ARBA" id="ARBA00009077"/>
    </source>
</evidence>
<dbReference type="HOGENOM" id="CLU_018986_4_0_0"/>
<dbReference type="Gene3D" id="3.40.640.10">
    <property type="entry name" value="Type I PLP-dependent aspartate aminotransferase-like (Major domain)"/>
    <property type="match status" value="1"/>
</dbReference>
<dbReference type="NCBIfam" id="TIGR01326">
    <property type="entry name" value="OAH_OAS_sulfhy"/>
    <property type="match status" value="1"/>
</dbReference>
<proteinExistence type="inferred from homology"/>
<evidence type="ECO:0000313" key="8">
    <source>
        <dbReference type="EMBL" id="ACB76965.1"/>
    </source>
</evidence>
<dbReference type="Pfam" id="PF01053">
    <property type="entry name" value="Cys_Met_Meta_PP"/>
    <property type="match status" value="1"/>
</dbReference>
<dbReference type="Gene3D" id="3.90.1150.10">
    <property type="entry name" value="Aspartate Aminotransferase, domain 1"/>
    <property type="match status" value="1"/>
</dbReference>
<evidence type="ECO:0000256" key="5">
    <source>
        <dbReference type="PIRSR" id="PIRSR001434-2"/>
    </source>
</evidence>
<dbReference type="InterPro" id="IPR015421">
    <property type="entry name" value="PyrdxlP-dep_Trfase_major"/>
</dbReference>
<sequence length="433" mass="46638">MHTSHGLGTKALHAGQQPDPTTGSRAVPLYQTTSYVFRDTEHAANLFALKELGNIYTRIMNPTTDVFEQRVAALEGGSGALAHSSGQSAITDSIFNVAGAGDHIVSVAQLYGGTYNLFHYTLPRLGIEVSFVDADDPDSFRRALRPNTKAFYGEGLGNPALNIFPFEEVAKIAREAGVPLIIDNTCLSPMLNRPFEWGANIVVHSSTKYIGGHGTSIGGIVVDGGNFDWGSGRFPGFTTADASYHGLVHWDAFKSFPPAGGANVAYILKMRLQLLRDIGACISPFNSFMMLQGLETLHLRMPRISENALKIAEFLSQHDRVTWVNYPGLKTSPNHAAAKKYLNGGFGGLLGFGVKGGFEGGRKLMESLKLFSHLANIGDSKSLAIHPASTTHSQLNADEQEAAGVKPDYIRLSLGTEDYADLQADIEQALAKV</sequence>
<evidence type="ECO:0000256" key="7">
    <source>
        <dbReference type="SAM" id="MobiDB-lite"/>
    </source>
</evidence>
<dbReference type="InterPro" id="IPR006235">
    <property type="entry name" value="OAc-hSer/O-AcSer_sulfhydrylase"/>
</dbReference>
<name>B1ZXH0_OPITP</name>
<keyword evidence="9" id="KW-1185">Reference proteome</keyword>
<dbReference type="CDD" id="cd00614">
    <property type="entry name" value="CGS_like"/>
    <property type="match status" value="1"/>
</dbReference>
<dbReference type="SUPFAM" id="SSF53383">
    <property type="entry name" value="PLP-dependent transferases"/>
    <property type="match status" value="1"/>
</dbReference>